<keyword evidence="3" id="KW-1185">Reference proteome</keyword>
<keyword evidence="1" id="KW-1133">Transmembrane helix</keyword>
<accession>A0A1M7JR49</accession>
<evidence type="ECO:0000313" key="3">
    <source>
        <dbReference type="Proteomes" id="UP000184028"/>
    </source>
</evidence>
<dbReference type="RefSeq" id="WP_068844633.1">
    <property type="nucleotide sequence ID" value="NZ_FRBT01000007.1"/>
</dbReference>
<gene>
    <name evidence="2" type="ORF">SAMN05444484_10716</name>
</gene>
<evidence type="ECO:0000313" key="2">
    <source>
        <dbReference type="EMBL" id="SHM55476.1"/>
    </source>
</evidence>
<organism evidence="2 3">
    <name type="scientific">Flavobacterium chilense</name>
    <dbReference type="NCBI Taxonomy" id="946677"/>
    <lineage>
        <taxon>Bacteria</taxon>
        <taxon>Pseudomonadati</taxon>
        <taxon>Bacteroidota</taxon>
        <taxon>Flavobacteriia</taxon>
        <taxon>Flavobacteriales</taxon>
        <taxon>Flavobacteriaceae</taxon>
        <taxon>Flavobacterium</taxon>
    </lineage>
</organism>
<name>A0A1M7JR49_9FLAO</name>
<evidence type="ECO:0000256" key="1">
    <source>
        <dbReference type="SAM" id="Phobius"/>
    </source>
</evidence>
<dbReference type="OrthoDB" id="1340494at2"/>
<reference evidence="3" key="1">
    <citation type="submission" date="2016-11" db="EMBL/GenBank/DDBJ databases">
        <authorList>
            <person name="Varghese N."/>
            <person name="Submissions S."/>
        </authorList>
    </citation>
    <scope>NUCLEOTIDE SEQUENCE [LARGE SCALE GENOMIC DNA]</scope>
    <source>
        <strain evidence="3">DSM 24724</strain>
    </source>
</reference>
<keyword evidence="1" id="KW-0472">Membrane</keyword>
<keyword evidence="1" id="KW-0812">Transmembrane</keyword>
<sequence>MNNYSIEDYKKAIKAKYEREKDSDGLSSPSQANLRDLCWEIFEKKRSEDDLIVFSSFFGFPFDVTKKNEFKKCTDKFKPIGTFFKGRTDLSSRSAVNLAAILVDFEHRPFLKFKEKGFVVEELKRTNAVNNEFVDTDDETSLEEIRNVLEQFKKTSSSSNLTRKVLSQFRKRIKIISLGFVVLFCVSFALTDKIFVKKKCMQWTGDHYEIVNCNLKTQGNGLATHIESFDKNVVNLKKINVCDTTICFDQDGLATVWYAKTVTGIDFFNANGKHPENGSPLKPVTNYVLDKYVKKQPKFNARI</sequence>
<proteinExistence type="predicted"/>
<dbReference type="EMBL" id="FRBT01000007">
    <property type="protein sequence ID" value="SHM55476.1"/>
    <property type="molecule type" value="Genomic_DNA"/>
</dbReference>
<feature type="transmembrane region" description="Helical" evidence="1">
    <location>
        <begin position="173"/>
        <end position="191"/>
    </location>
</feature>
<dbReference type="STRING" id="946677.SAMN05444484_10716"/>
<dbReference type="Proteomes" id="UP000184028">
    <property type="component" value="Unassembled WGS sequence"/>
</dbReference>
<dbReference type="AlphaFoldDB" id="A0A1M7JR49"/>
<protein>
    <submittedName>
        <fullName evidence="2">Uncharacterized protein</fullName>
    </submittedName>
</protein>